<evidence type="ECO:0000256" key="11">
    <source>
        <dbReference type="SAM" id="Phobius"/>
    </source>
</evidence>
<dbReference type="Pfam" id="PF02163">
    <property type="entry name" value="Peptidase_M50"/>
    <property type="match status" value="1"/>
</dbReference>
<dbReference type="PANTHER" id="PTHR42837:SF2">
    <property type="entry name" value="MEMBRANE METALLOPROTEASE ARASP2, CHLOROPLASTIC-RELATED"/>
    <property type="match status" value="1"/>
</dbReference>
<organism evidence="13">
    <name type="scientific">mine drainage metagenome</name>
    <dbReference type="NCBI Taxonomy" id="410659"/>
    <lineage>
        <taxon>unclassified sequences</taxon>
        <taxon>metagenomes</taxon>
        <taxon>ecological metagenomes</taxon>
    </lineage>
</organism>
<dbReference type="NCBIfam" id="TIGR00054">
    <property type="entry name" value="RIP metalloprotease RseP"/>
    <property type="match status" value="1"/>
</dbReference>
<keyword evidence="5 13" id="KW-0378">Hydrolase</keyword>
<dbReference type="EC" id="3.4.24.-" evidence="13"/>
<evidence type="ECO:0000256" key="3">
    <source>
        <dbReference type="ARBA" id="ARBA00022670"/>
    </source>
</evidence>
<evidence type="ECO:0000256" key="2">
    <source>
        <dbReference type="ARBA" id="ARBA00004141"/>
    </source>
</evidence>
<evidence type="ECO:0000256" key="5">
    <source>
        <dbReference type="ARBA" id="ARBA00022801"/>
    </source>
</evidence>
<evidence type="ECO:0000313" key="13">
    <source>
        <dbReference type="EMBL" id="OIR15010.1"/>
    </source>
</evidence>
<feature type="transmembrane region" description="Helical" evidence="11">
    <location>
        <begin position="12"/>
        <end position="30"/>
    </location>
</feature>
<evidence type="ECO:0000256" key="6">
    <source>
        <dbReference type="ARBA" id="ARBA00022833"/>
    </source>
</evidence>
<feature type="compositionally biased region" description="Low complexity" evidence="10">
    <location>
        <begin position="470"/>
        <end position="479"/>
    </location>
</feature>
<dbReference type="GO" id="GO:0016020">
    <property type="term" value="C:membrane"/>
    <property type="evidence" value="ECO:0007669"/>
    <property type="project" value="UniProtKB-SubCell"/>
</dbReference>
<dbReference type="Gene3D" id="2.30.42.10">
    <property type="match status" value="2"/>
</dbReference>
<dbReference type="CDD" id="cd06163">
    <property type="entry name" value="S2P-M50_PDZ_RseP-like"/>
    <property type="match status" value="1"/>
</dbReference>
<dbReference type="InterPro" id="IPR004387">
    <property type="entry name" value="Pept_M50_Zn"/>
</dbReference>
<dbReference type="SUPFAM" id="SSF50156">
    <property type="entry name" value="PDZ domain-like"/>
    <property type="match status" value="2"/>
</dbReference>
<keyword evidence="9 11" id="KW-0472">Membrane</keyword>
<feature type="transmembrane region" description="Helical" evidence="11">
    <location>
        <begin position="380"/>
        <end position="400"/>
    </location>
</feature>
<comment type="caution">
    <text evidence="13">The sequence shown here is derived from an EMBL/GenBank/DDBJ whole genome shotgun (WGS) entry which is preliminary data.</text>
</comment>
<reference evidence="13" key="1">
    <citation type="submission" date="2016-10" db="EMBL/GenBank/DDBJ databases">
        <title>Sequence of Gallionella enrichment culture.</title>
        <authorList>
            <person name="Poehlein A."/>
            <person name="Muehling M."/>
            <person name="Daniel R."/>
        </authorList>
    </citation>
    <scope>NUCLEOTIDE SEQUENCE</scope>
</reference>
<dbReference type="InterPro" id="IPR008915">
    <property type="entry name" value="Peptidase_M50"/>
</dbReference>
<keyword evidence="3 13" id="KW-0645">Protease</keyword>
<comment type="cofactor">
    <cofactor evidence="1">
        <name>Zn(2+)</name>
        <dbReference type="ChEBI" id="CHEBI:29105"/>
    </cofactor>
</comment>
<dbReference type="SMART" id="SM00228">
    <property type="entry name" value="PDZ"/>
    <property type="match status" value="2"/>
</dbReference>
<evidence type="ECO:0000256" key="8">
    <source>
        <dbReference type="ARBA" id="ARBA00023049"/>
    </source>
</evidence>
<dbReference type="PANTHER" id="PTHR42837">
    <property type="entry name" value="REGULATOR OF SIGMA-E PROTEASE RSEP"/>
    <property type="match status" value="1"/>
</dbReference>
<evidence type="ECO:0000259" key="12">
    <source>
        <dbReference type="PROSITE" id="PS50106"/>
    </source>
</evidence>
<dbReference type="GO" id="GO:0004222">
    <property type="term" value="F:metalloendopeptidase activity"/>
    <property type="evidence" value="ECO:0007669"/>
    <property type="project" value="InterPro"/>
</dbReference>
<evidence type="ECO:0000256" key="4">
    <source>
        <dbReference type="ARBA" id="ARBA00022692"/>
    </source>
</evidence>
<feature type="transmembrane region" description="Helical" evidence="11">
    <location>
        <begin position="427"/>
        <end position="446"/>
    </location>
</feature>
<proteinExistence type="predicted"/>
<evidence type="ECO:0000256" key="7">
    <source>
        <dbReference type="ARBA" id="ARBA00022989"/>
    </source>
</evidence>
<dbReference type="AlphaFoldDB" id="A0A1J5T2C6"/>
<dbReference type="InterPro" id="IPR041489">
    <property type="entry name" value="PDZ_6"/>
</dbReference>
<feature type="region of interest" description="Disordered" evidence="10">
    <location>
        <begin position="459"/>
        <end position="479"/>
    </location>
</feature>
<feature type="transmembrane region" description="Helical" evidence="11">
    <location>
        <begin position="109"/>
        <end position="133"/>
    </location>
</feature>
<keyword evidence="8" id="KW-0482">Metalloprotease</keyword>
<dbReference type="InterPro" id="IPR036034">
    <property type="entry name" value="PDZ_sf"/>
</dbReference>
<protein>
    <submittedName>
        <fullName evidence="13">Regulator of sigma-E protease RseP</fullName>
        <ecNumber evidence="13">3.4.24.-</ecNumber>
    </submittedName>
</protein>
<dbReference type="Pfam" id="PF17820">
    <property type="entry name" value="PDZ_6"/>
    <property type="match status" value="2"/>
</dbReference>
<name>A0A1J5T2C6_9ZZZZ</name>
<keyword evidence="6" id="KW-0862">Zinc</keyword>
<dbReference type="PROSITE" id="PS50106">
    <property type="entry name" value="PDZ"/>
    <property type="match status" value="1"/>
</dbReference>
<dbReference type="InterPro" id="IPR001478">
    <property type="entry name" value="PDZ"/>
</dbReference>
<evidence type="ECO:0000256" key="1">
    <source>
        <dbReference type="ARBA" id="ARBA00001947"/>
    </source>
</evidence>
<evidence type="ECO:0000256" key="10">
    <source>
        <dbReference type="SAM" id="MobiDB-lite"/>
    </source>
</evidence>
<comment type="subcellular location">
    <subcellularLocation>
        <location evidence="2">Membrane</location>
        <topology evidence="2">Multi-pass membrane protein</topology>
    </subcellularLocation>
</comment>
<gene>
    <name evidence="13" type="primary">rseP_3</name>
    <name evidence="13" type="ORF">GALL_41280</name>
</gene>
<feature type="domain" description="PDZ" evidence="12">
    <location>
        <begin position="220"/>
        <end position="286"/>
    </location>
</feature>
<accession>A0A1J5T2C6</accession>
<dbReference type="GO" id="GO:0006508">
    <property type="term" value="P:proteolysis"/>
    <property type="evidence" value="ECO:0007669"/>
    <property type="project" value="UniProtKB-KW"/>
</dbReference>
<evidence type="ECO:0000256" key="9">
    <source>
        <dbReference type="ARBA" id="ARBA00023136"/>
    </source>
</evidence>
<dbReference type="EMBL" id="MLJW01000010">
    <property type="protein sequence ID" value="OIR15010.1"/>
    <property type="molecule type" value="Genomic_DNA"/>
</dbReference>
<keyword evidence="4 11" id="KW-0812">Transmembrane</keyword>
<keyword evidence="7 11" id="KW-1133">Transmembrane helix</keyword>
<sequence>MLSELLQSVLSNVWYIFLVIVFFGGSILVHELGHFWAARRRGVHVERFSIGFGPKIFAWHGKDGVEYRVSWLPLGGYVALPQLADMSALEGSAAEKVAALPPPSYATKMIVFVAGAAMNIVFAFLLACVVWIVGMPVSNEMSGTRIGYVTRTLTLADGTQVPSPAAKAGLEPGDIVRAIDGTHVADWIDLKQTLLTSSGRGAEGQPKSVFTIDRNGRLMKVTVYPQLTGFEHDRSVGILPGYDLIVHSIDPGSPAAKAGVHPGDVILSIDGTRILQIVTYQEVINAHAKSPVTLVVRRGTTDVSLVLPPAADPKVGHGMSFTAGYHVSHPSPFSQIWDQLRSTFQVLGSIISPHSDVGLSNMAGPVGIIRIFHTAAEAGFIPVVLFTILVNVSLAVFNLLPIPVLDGGHMLLATIGKLRGRPIAPEFIATTQSVFMILLLGMILYVSFFDVRRIRRDDQTAPAPRPAPSAPAAAPAPAK</sequence>